<dbReference type="PANTHER" id="PTHR34822">
    <property type="entry name" value="GRPB DOMAIN PROTEIN (AFU_ORTHOLOGUE AFUA_1G01530)"/>
    <property type="match status" value="1"/>
</dbReference>
<evidence type="ECO:0000313" key="1">
    <source>
        <dbReference type="EMBL" id="RBQ02798.1"/>
    </source>
</evidence>
<keyword evidence="2" id="KW-1185">Reference proteome</keyword>
<dbReference type="InterPro" id="IPR007344">
    <property type="entry name" value="GrpB/CoaE"/>
</dbReference>
<dbReference type="EMBL" id="QNQU01000030">
    <property type="protein sequence ID" value="RBQ02798.1"/>
    <property type="molecule type" value="Genomic_DNA"/>
</dbReference>
<name>A0A366KMS0_9SPHI</name>
<protein>
    <submittedName>
        <fullName evidence="1">GrpB family protein</fullName>
    </submittedName>
</protein>
<comment type="caution">
    <text evidence="1">The sequence shown here is derived from an EMBL/GenBank/DDBJ whole genome shotgun (WGS) entry which is preliminary data.</text>
</comment>
<proteinExistence type="predicted"/>
<reference evidence="1 2" key="1">
    <citation type="submission" date="2018-07" db="EMBL/GenBank/DDBJ databases">
        <title>A draft genome of a endophytic bacteria, a new species of Pedobacter.</title>
        <authorList>
            <person name="Zhang Z.D."/>
            <person name="Chen Z.J."/>
        </authorList>
    </citation>
    <scope>NUCLEOTIDE SEQUENCE [LARGE SCALE GENOMIC DNA]</scope>
    <source>
        <strain evidence="1 2">RS10</strain>
    </source>
</reference>
<dbReference type="SUPFAM" id="SSF81301">
    <property type="entry name" value="Nucleotidyltransferase"/>
    <property type="match status" value="1"/>
</dbReference>
<sequence>MSEPIIIEDYSPAWSNTFEALKAIYQSHLHQLIVGVEHVGSTSVVGLAAKPVIDIDIIITNLENLNTIIKKLKPLGYTHRGNLGISDREAFKCDTAYTPIDGSEKIWPKHHLYVCPSDSVSLRNHLTLRNFLRNNPQKAKEYGELKKQLAQENPYSIDKYIEQKTPFIIDILKNGGFTETEILNITQENIQK</sequence>
<accession>A0A366KMS0</accession>
<dbReference type="RefSeq" id="WP_113951623.1">
    <property type="nucleotide sequence ID" value="NZ_QNQU01000030.1"/>
</dbReference>
<dbReference type="InterPro" id="IPR043519">
    <property type="entry name" value="NT_sf"/>
</dbReference>
<dbReference type="AlphaFoldDB" id="A0A366KMS0"/>
<gene>
    <name evidence="1" type="ORF">DRW42_25065</name>
</gene>
<dbReference type="Pfam" id="PF04229">
    <property type="entry name" value="GrpB"/>
    <property type="match status" value="1"/>
</dbReference>
<dbReference type="OrthoDB" id="9799092at2"/>
<dbReference type="Proteomes" id="UP000252081">
    <property type="component" value="Unassembled WGS sequence"/>
</dbReference>
<evidence type="ECO:0000313" key="2">
    <source>
        <dbReference type="Proteomes" id="UP000252081"/>
    </source>
</evidence>
<organism evidence="1 2">
    <name type="scientific">Pedobacter miscanthi</name>
    <dbReference type="NCBI Taxonomy" id="2259170"/>
    <lineage>
        <taxon>Bacteria</taxon>
        <taxon>Pseudomonadati</taxon>
        <taxon>Bacteroidota</taxon>
        <taxon>Sphingobacteriia</taxon>
        <taxon>Sphingobacteriales</taxon>
        <taxon>Sphingobacteriaceae</taxon>
        <taxon>Pedobacter</taxon>
    </lineage>
</organism>
<dbReference type="PANTHER" id="PTHR34822:SF1">
    <property type="entry name" value="GRPB FAMILY PROTEIN"/>
    <property type="match status" value="1"/>
</dbReference>
<dbReference type="Gene3D" id="3.30.460.10">
    <property type="entry name" value="Beta Polymerase, domain 2"/>
    <property type="match status" value="1"/>
</dbReference>